<feature type="domain" description="Nudix hydrolase" evidence="6">
    <location>
        <begin position="2"/>
        <end position="137"/>
    </location>
</feature>
<proteinExistence type="inferred from homology"/>
<accession>A0A1G2CPH8</accession>
<dbReference type="InterPro" id="IPR015797">
    <property type="entry name" value="NUDIX_hydrolase-like_dom_sf"/>
</dbReference>
<dbReference type="GO" id="GO:0006754">
    <property type="term" value="P:ATP biosynthetic process"/>
    <property type="evidence" value="ECO:0007669"/>
    <property type="project" value="TreeGrafter"/>
</dbReference>
<reference evidence="7 8" key="1">
    <citation type="journal article" date="2016" name="Nat. Commun.">
        <title>Thousands of microbial genomes shed light on interconnected biogeochemical processes in an aquifer system.</title>
        <authorList>
            <person name="Anantharaman K."/>
            <person name="Brown C.T."/>
            <person name="Hug L.A."/>
            <person name="Sharon I."/>
            <person name="Castelle C.J."/>
            <person name="Probst A.J."/>
            <person name="Thomas B.C."/>
            <person name="Singh A."/>
            <person name="Wilkins M.J."/>
            <person name="Karaoz U."/>
            <person name="Brodie E.L."/>
            <person name="Williams K.H."/>
            <person name="Hubbard S.S."/>
            <person name="Banfield J.F."/>
        </authorList>
    </citation>
    <scope>NUCLEOTIDE SEQUENCE [LARGE SCALE GENOMIC DNA]</scope>
</reference>
<sequence length="176" mass="20989">MTTQISAGIIIYRQTKDGIKFLLLYHGHNYWNFPKGKIEKDENTIETALREVYEETGLKKHYLELKKNFKTSERYIFKAREDESKIFKIVTFYLAKTSNPIIKVSKEHLGYGWFSFSEAIKILFRYKGTAEIIKKAYYLIRKESYLTKHTEKQKQFYPHPHHFLTPPLKKTSPENN</sequence>
<dbReference type="PROSITE" id="PS00893">
    <property type="entry name" value="NUDIX_BOX"/>
    <property type="match status" value="1"/>
</dbReference>
<keyword evidence="3" id="KW-0547">Nucleotide-binding</keyword>
<name>A0A1G2CPH8_9BACT</name>
<evidence type="ECO:0000259" key="6">
    <source>
        <dbReference type="PROSITE" id="PS51462"/>
    </source>
</evidence>
<comment type="caution">
    <text evidence="7">The sequence shown here is derived from an EMBL/GenBank/DDBJ whole genome shotgun (WGS) entry which is preliminary data.</text>
</comment>
<dbReference type="AlphaFoldDB" id="A0A1G2CPH8"/>
<dbReference type="GO" id="GO:0000166">
    <property type="term" value="F:nucleotide binding"/>
    <property type="evidence" value="ECO:0007669"/>
    <property type="project" value="UniProtKB-KW"/>
</dbReference>
<dbReference type="SUPFAM" id="SSF55811">
    <property type="entry name" value="Nudix"/>
    <property type="match status" value="1"/>
</dbReference>
<dbReference type="CDD" id="cd03428">
    <property type="entry name" value="NUDIX_Ap4A_Nudt2"/>
    <property type="match status" value="1"/>
</dbReference>
<evidence type="ECO:0000313" key="7">
    <source>
        <dbReference type="EMBL" id="OGZ03293.1"/>
    </source>
</evidence>
<dbReference type="InterPro" id="IPR051325">
    <property type="entry name" value="Nudix_hydrolase_domain"/>
</dbReference>
<dbReference type="PROSITE" id="PS51462">
    <property type="entry name" value="NUDIX"/>
    <property type="match status" value="1"/>
</dbReference>
<dbReference type="Pfam" id="PF00293">
    <property type="entry name" value="NUDIX"/>
    <property type="match status" value="1"/>
</dbReference>
<evidence type="ECO:0000256" key="1">
    <source>
        <dbReference type="ARBA" id="ARBA00005582"/>
    </source>
</evidence>
<dbReference type="GO" id="GO:0004081">
    <property type="term" value="F:bis(5'-nucleosyl)-tetraphosphatase (asymmetrical) activity"/>
    <property type="evidence" value="ECO:0007669"/>
    <property type="project" value="TreeGrafter"/>
</dbReference>
<dbReference type="STRING" id="1798656.A2604_02915"/>
<dbReference type="InterPro" id="IPR000086">
    <property type="entry name" value="NUDIX_hydrolase_dom"/>
</dbReference>
<dbReference type="Gene3D" id="3.90.79.10">
    <property type="entry name" value="Nucleoside Triphosphate Pyrophosphohydrolase"/>
    <property type="match status" value="1"/>
</dbReference>
<protein>
    <recommendedName>
        <fullName evidence="2">Bis(5'-nucleosyl)-tetraphosphatase [asymmetrical]</fullName>
    </recommendedName>
    <alternativeName>
        <fullName evidence="5">Diadenosine 5',5'''-P1,P4-tetraphosphate asymmetrical hydrolase</fullName>
    </alternativeName>
</protein>
<comment type="similarity">
    <text evidence="1">Belongs to the Nudix hydrolase family.</text>
</comment>
<dbReference type="GO" id="GO:0006167">
    <property type="term" value="P:AMP biosynthetic process"/>
    <property type="evidence" value="ECO:0007669"/>
    <property type="project" value="TreeGrafter"/>
</dbReference>
<dbReference type="PANTHER" id="PTHR21340:SF0">
    <property type="entry name" value="BIS(5'-NUCLEOSYL)-TETRAPHOSPHATASE [ASYMMETRICAL]"/>
    <property type="match status" value="1"/>
</dbReference>
<gene>
    <name evidence="7" type="ORF">A2604_02915</name>
</gene>
<evidence type="ECO:0000256" key="3">
    <source>
        <dbReference type="ARBA" id="ARBA00022741"/>
    </source>
</evidence>
<evidence type="ECO:0000256" key="4">
    <source>
        <dbReference type="ARBA" id="ARBA00022801"/>
    </source>
</evidence>
<evidence type="ECO:0000256" key="2">
    <source>
        <dbReference type="ARBA" id="ARBA00018911"/>
    </source>
</evidence>
<evidence type="ECO:0000256" key="5">
    <source>
        <dbReference type="ARBA" id="ARBA00032644"/>
    </source>
</evidence>
<dbReference type="PANTHER" id="PTHR21340">
    <property type="entry name" value="DIADENOSINE 5,5-P1,P4-TETRAPHOSPHATE PYROPHOSPHOHYDROLASE MUTT"/>
    <property type="match status" value="1"/>
</dbReference>
<dbReference type="InterPro" id="IPR020084">
    <property type="entry name" value="NUDIX_hydrolase_CS"/>
</dbReference>
<dbReference type="EMBL" id="MHLG01000025">
    <property type="protein sequence ID" value="OGZ03293.1"/>
    <property type="molecule type" value="Genomic_DNA"/>
</dbReference>
<dbReference type="InterPro" id="IPR003565">
    <property type="entry name" value="Tetra_PHTase"/>
</dbReference>
<keyword evidence="4" id="KW-0378">Hydrolase</keyword>
<organism evidence="7 8">
    <name type="scientific">Candidatus Liptonbacteria bacterium RIFOXYD1_FULL_36_11</name>
    <dbReference type="NCBI Taxonomy" id="1798656"/>
    <lineage>
        <taxon>Bacteria</taxon>
        <taxon>Candidatus Liptoniibacteriota</taxon>
    </lineage>
</organism>
<evidence type="ECO:0000313" key="8">
    <source>
        <dbReference type="Proteomes" id="UP000177587"/>
    </source>
</evidence>
<dbReference type="Proteomes" id="UP000177587">
    <property type="component" value="Unassembled WGS sequence"/>
</dbReference>